<protein>
    <submittedName>
        <fullName evidence="2">Flavodoxin domain-containing protein</fullName>
    </submittedName>
</protein>
<dbReference type="SUPFAM" id="SSF52218">
    <property type="entry name" value="Flavoproteins"/>
    <property type="match status" value="1"/>
</dbReference>
<dbReference type="Gene3D" id="3.40.50.360">
    <property type="match status" value="1"/>
</dbReference>
<reference evidence="2 3" key="1">
    <citation type="submission" date="2024-09" db="EMBL/GenBank/DDBJ databases">
        <authorList>
            <person name="Salinas-Garcia M.A."/>
            <person name="Prieme A."/>
        </authorList>
    </citation>
    <scope>NUCLEOTIDE SEQUENCE [LARGE SCALE GENOMIC DNA]</scope>
    <source>
        <strain evidence="2 3">DSM 21081</strain>
    </source>
</reference>
<feature type="domain" description="Flavodoxin-like" evidence="1">
    <location>
        <begin position="56"/>
        <end position="193"/>
    </location>
</feature>
<dbReference type="InterPro" id="IPR026816">
    <property type="entry name" value="Flavodoxin_dom"/>
</dbReference>
<name>A0ABV4UQ36_9MICC</name>
<comment type="caution">
    <text evidence="2">The sequence shown here is derived from an EMBL/GenBank/DDBJ whole genome shotgun (WGS) entry which is preliminary data.</text>
</comment>
<dbReference type="InterPro" id="IPR029039">
    <property type="entry name" value="Flavoprotein-like_sf"/>
</dbReference>
<proteinExistence type="predicted"/>
<dbReference type="Proteomes" id="UP001575652">
    <property type="component" value="Unassembled WGS sequence"/>
</dbReference>
<accession>A0ABV4UQ36</accession>
<evidence type="ECO:0000313" key="3">
    <source>
        <dbReference type="Proteomes" id="UP001575652"/>
    </source>
</evidence>
<gene>
    <name evidence="2" type="ORF">ACETWP_14360</name>
</gene>
<dbReference type="InterPro" id="IPR008254">
    <property type="entry name" value="Flavodoxin/NO_synth"/>
</dbReference>
<dbReference type="RefSeq" id="WP_373972948.1">
    <property type="nucleotide sequence ID" value="NZ_JBHDLJ010000014.1"/>
</dbReference>
<dbReference type="Pfam" id="PF12724">
    <property type="entry name" value="Flavodoxin_5"/>
    <property type="match status" value="1"/>
</dbReference>
<dbReference type="EMBL" id="JBHDLJ010000014">
    <property type="protein sequence ID" value="MFB0835771.1"/>
    <property type="molecule type" value="Genomic_DNA"/>
</dbReference>
<evidence type="ECO:0000313" key="2">
    <source>
        <dbReference type="EMBL" id="MFB0835771.1"/>
    </source>
</evidence>
<sequence length="231" mass="24572">MGELRAGGCADVVVVLGAGADRVRDAADLGGAPNRLPSGAAASYAWGTRKEMGMRIAVCYAGQHGSTAGIADRVAAVLRGEGAEVTVAPVQGLGGVEGYDAVVLGSAVHNQRWLPAAESFLARNEAALRHGPTWLFSVGMSQGLPRPLRRMARDAQAKRIEEAHPLFAAARGHTVFSGVMRPEQMPRWIGALFRAVGGRFGDYRDWAEIDAWSSSILRDLEVQREAGPTDR</sequence>
<keyword evidence="3" id="KW-1185">Reference proteome</keyword>
<evidence type="ECO:0000259" key="1">
    <source>
        <dbReference type="PROSITE" id="PS50902"/>
    </source>
</evidence>
<dbReference type="PROSITE" id="PS50902">
    <property type="entry name" value="FLAVODOXIN_LIKE"/>
    <property type="match status" value="1"/>
</dbReference>
<organism evidence="2 3">
    <name type="scientific">Arthrobacter halodurans</name>
    <dbReference type="NCBI Taxonomy" id="516699"/>
    <lineage>
        <taxon>Bacteria</taxon>
        <taxon>Bacillati</taxon>
        <taxon>Actinomycetota</taxon>
        <taxon>Actinomycetes</taxon>
        <taxon>Micrococcales</taxon>
        <taxon>Micrococcaceae</taxon>
        <taxon>Arthrobacter</taxon>
    </lineage>
</organism>